<proteinExistence type="predicted"/>
<dbReference type="Proteomes" id="UP000325003">
    <property type="component" value="Unassembled WGS sequence"/>
</dbReference>
<keyword evidence="3" id="KW-1185">Reference proteome</keyword>
<dbReference type="PANTHER" id="PTHR43135">
    <property type="entry name" value="ALPHA-D-RIBOSE 1-METHYLPHOSPHONATE 5-TRIPHOSPHATE DIPHOSPHATASE"/>
    <property type="match status" value="1"/>
</dbReference>
<dbReference type="GO" id="GO:0016810">
    <property type="term" value="F:hydrolase activity, acting on carbon-nitrogen (but not peptide) bonds"/>
    <property type="evidence" value="ECO:0007669"/>
    <property type="project" value="InterPro"/>
</dbReference>
<feature type="domain" description="Amidohydrolase-related" evidence="1">
    <location>
        <begin position="50"/>
        <end position="399"/>
    </location>
</feature>
<dbReference type="PANTHER" id="PTHR43135:SF3">
    <property type="entry name" value="ALPHA-D-RIBOSE 1-METHYLPHOSPHONATE 5-TRIPHOSPHATE DIPHOSPHATASE"/>
    <property type="match status" value="1"/>
</dbReference>
<evidence type="ECO:0000313" key="2">
    <source>
        <dbReference type="EMBL" id="KAA1416437.1"/>
    </source>
</evidence>
<dbReference type="InterPro" id="IPR011059">
    <property type="entry name" value="Metal-dep_hydrolase_composite"/>
</dbReference>
<comment type="caution">
    <text evidence="2">The sequence shown here is derived from an EMBL/GenBank/DDBJ whole genome shotgun (WGS) entry which is preliminary data.</text>
</comment>
<dbReference type="InterPro" id="IPR057744">
    <property type="entry name" value="OTAase-like"/>
</dbReference>
<dbReference type="Gene3D" id="2.30.40.10">
    <property type="entry name" value="Urease, subunit C, domain 1"/>
    <property type="match status" value="1"/>
</dbReference>
<dbReference type="CDD" id="cd01299">
    <property type="entry name" value="Met_dep_hydrolase_A"/>
    <property type="match status" value="1"/>
</dbReference>
<gene>
    <name evidence="2" type="ORF">F0U44_19185</name>
</gene>
<dbReference type="EMBL" id="VUJV01000007">
    <property type="protein sequence ID" value="KAA1416437.1"/>
    <property type="molecule type" value="Genomic_DNA"/>
</dbReference>
<protein>
    <submittedName>
        <fullName evidence="2">Amidohydrolase family protein</fullName>
    </submittedName>
</protein>
<name>A0A5B1L9U0_9ACTN</name>
<dbReference type="AlphaFoldDB" id="A0A5B1L9U0"/>
<sequence>MTRTVFTGGTVYDGTLAAPAAADVLVEDGRILEVGIGLDGDEAVDCSGAFVSPGFFDCHVHVMLTDLDHLRMMATPFSLNFFMAADNLRKTLAGGVTTVRDAGLADLGTKRAVETGLIPGPRMHIAVEMISQTGGHGDTWELCGTHVDLIPAHPGRPNGVADGVDAVRRKAREMIRSGADVLKVATSGGVMSPTDDPRHGQFTDAEVAALVEEAHAAGIEVMAHAQGTAGVKRAVRTGVRSIEHGIYLDDESIEMMLAAGTWLVPTMHAPQSVLKAAAAGVPIPATAVAQTQAVVAEHRASMKRAYQAGVRFAMGTDCGIGPHGTNLDELGYLVEIGMSPVEALHAATRSAAELLKVADDRGTLEPGKRADLVVVEGAVDDLTGVPGRIRGVYLDGRAV</sequence>
<dbReference type="Pfam" id="PF01979">
    <property type="entry name" value="Amidohydro_1"/>
    <property type="match status" value="1"/>
</dbReference>
<dbReference type="InterPro" id="IPR006680">
    <property type="entry name" value="Amidohydro-rel"/>
</dbReference>
<evidence type="ECO:0000259" key="1">
    <source>
        <dbReference type="Pfam" id="PF01979"/>
    </source>
</evidence>
<dbReference type="SUPFAM" id="SSF51556">
    <property type="entry name" value="Metallo-dependent hydrolases"/>
    <property type="match status" value="1"/>
</dbReference>
<dbReference type="InterPro" id="IPR032466">
    <property type="entry name" value="Metal_Hydrolase"/>
</dbReference>
<organism evidence="2 3">
    <name type="scientific">Nocardioides humilatus</name>
    <dbReference type="NCBI Taxonomy" id="2607660"/>
    <lineage>
        <taxon>Bacteria</taxon>
        <taxon>Bacillati</taxon>
        <taxon>Actinomycetota</taxon>
        <taxon>Actinomycetes</taxon>
        <taxon>Propionibacteriales</taxon>
        <taxon>Nocardioidaceae</taxon>
        <taxon>Nocardioides</taxon>
    </lineage>
</organism>
<keyword evidence="2" id="KW-0378">Hydrolase</keyword>
<reference evidence="2 3" key="1">
    <citation type="submission" date="2019-09" db="EMBL/GenBank/DDBJ databases">
        <title>Nocardioides panacisoli sp. nov., isolated from the soil of a ginseng field.</title>
        <authorList>
            <person name="Cho C."/>
        </authorList>
    </citation>
    <scope>NUCLEOTIDE SEQUENCE [LARGE SCALE GENOMIC DNA]</scope>
    <source>
        <strain evidence="2 3">BN130099</strain>
    </source>
</reference>
<dbReference type="Gene3D" id="3.20.20.140">
    <property type="entry name" value="Metal-dependent hydrolases"/>
    <property type="match status" value="1"/>
</dbReference>
<dbReference type="SUPFAM" id="SSF51338">
    <property type="entry name" value="Composite domain of metallo-dependent hydrolases"/>
    <property type="match status" value="1"/>
</dbReference>
<accession>A0A5B1L9U0</accession>
<dbReference type="InterPro" id="IPR051781">
    <property type="entry name" value="Metallo-dep_Hydrolase"/>
</dbReference>
<evidence type="ECO:0000313" key="3">
    <source>
        <dbReference type="Proteomes" id="UP000325003"/>
    </source>
</evidence>
<dbReference type="RefSeq" id="WP_149729978.1">
    <property type="nucleotide sequence ID" value="NZ_VUJV01000007.1"/>
</dbReference>
<reference evidence="2 3" key="2">
    <citation type="submission" date="2019-09" db="EMBL/GenBank/DDBJ databases">
        <authorList>
            <person name="Jin C."/>
        </authorList>
    </citation>
    <scope>NUCLEOTIDE SEQUENCE [LARGE SCALE GENOMIC DNA]</scope>
    <source>
        <strain evidence="2 3">BN130099</strain>
    </source>
</reference>